<name>A0A7W7QKJ7_9ACTN</name>
<keyword evidence="1" id="KW-0732">Signal</keyword>
<sequence>MDPLRGLPVVAALCALTALLPAAGTAQAETSYSVARPVALVAGQGDGDINQTKTRFGVHATDLGVMWRDSRGRVAVAFGDTYGEGWSGDGAGPESADWRFNTLGHSDDTDLTDGMRVDSMVTDRPGHARQILPGDPTVNEVTVIPTAAVSVGTRDYIHYMSVRSWGQAGTWTTNYSGLAFSDDGGQTWTKSPVARWANQAGGDRFQMAAMVRQGDLVYVFGTPSGRYGDAYLARVPGSRLLEPSAYEYWTATGWQAGAAGRTVPVVAGPVAELSVLYSSHLRRWVALHLDEPRTAIVMRTAPSPAGPWTGGQVVAHSADHPGLYGGFLHPGGADGPDLYFAMSRWSPYHVRLMRLRLADLPVNPNLVQDGGFEDRPSGSGPAPWVVNGRGGVDYARGNARSGANNGWVGNTSGWNDLHQKVALTPGRRYRLSGWARSSGTTSEGYFGVRGASGQGVVAERKFGSLPVHTRLSVDFTAGDAGEFEVFLGGWAVNNQDFWIQADDISLEELP</sequence>
<feature type="chain" id="PRO_5031262806" description="DUF4185 domain-containing protein" evidence="1">
    <location>
        <begin position="29"/>
        <end position="510"/>
    </location>
</feature>
<evidence type="ECO:0000313" key="4">
    <source>
        <dbReference type="Proteomes" id="UP000552644"/>
    </source>
</evidence>
<evidence type="ECO:0000256" key="1">
    <source>
        <dbReference type="SAM" id="SignalP"/>
    </source>
</evidence>
<proteinExistence type="predicted"/>
<keyword evidence="4" id="KW-1185">Reference proteome</keyword>
<protein>
    <recommendedName>
        <fullName evidence="2">DUF4185 domain-containing protein</fullName>
    </recommendedName>
</protein>
<dbReference type="EMBL" id="JACHJP010000002">
    <property type="protein sequence ID" value="MBB4915290.1"/>
    <property type="molecule type" value="Genomic_DNA"/>
</dbReference>
<gene>
    <name evidence="3" type="ORF">FHS44_002375</name>
</gene>
<organism evidence="3 4">
    <name type="scientific">Streptosporangium saharense</name>
    <dbReference type="NCBI Taxonomy" id="1706840"/>
    <lineage>
        <taxon>Bacteria</taxon>
        <taxon>Bacillati</taxon>
        <taxon>Actinomycetota</taxon>
        <taxon>Actinomycetes</taxon>
        <taxon>Streptosporangiales</taxon>
        <taxon>Streptosporangiaceae</taxon>
        <taxon>Streptosporangium</taxon>
    </lineage>
</organism>
<feature type="domain" description="DUF4185" evidence="2">
    <location>
        <begin position="50"/>
        <end position="354"/>
    </location>
</feature>
<dbReference type="Proteomes" id="UP000552644">
    <property type="component" value="Unassembled WGS sequence"/>
</dbReference>
<comment type="caution">
    <text evidence="3">The sequence shown here is derived from an EMBL/GenBank/DDBJ whole genome shotgun (WGS) entry which is preliminary data.</text>
</comment>
<evidence type="ECO:0000313" key="3">
    <source>
        <dbReference type="EMBL" id="MBB4915290.1"/>
    </source>
</evidence>
<dbReference type="RefSeq" id="WP_184713971.1">
    <property type="nucleotide sequence ID" value="NZ_JACHJP010000002.1"/>
</dbReference>
<dbReference type="InterPro" id="IPR008979">
    <property type="entry name" value="Galactose-bd-like_sf"/>
</dbReference>
<dbReference type="Gene3D" id="2.60.120.260">
    <property type="entry name" value="Galactose-binding domain-like"/>
    <property type="match status" value="1"/>
</dbReference>
<feature type="signal peptide" evidence="1">
    <location>
        <begin position="1"/>
        <end position="28"/>
    </location>
</feature>
<reference evidence="3 4" key="1">
    <citation type="submission" date="2020-08" db="EMBL/GenBank/DDBJ databases">
        <title>Genomic Encyclopedia of Type Strains, Phase III (KMG-III): the genomes of soil and plant-associated and newly described type strains.</title>
        <authorList>
            <person name="Whitman W."/>
        </authorList>
    </citation>
    <scope>NUCLEOTIDE SEQUENCE [LARGE SCALE GENOMIC DNA]</scope>
    <source>
        <strain evidence="3 4">CECT 8840</strain>
    </source>
</reference>
<dbReference type="InterPro" id="IPR025442">
    <property type="entry name" value="DUF4185"/>
</dbReference>
<dbReference type="SUPFAM" id="SSF49785">
    <property type="entry name" value="Galactose-binding domain-like"/>
    <property type="match status" value="1"/>
</dbReference>
<dbReference type="Pfam" id="PF13810">
    <property type="entry name" value="DUF4185"/>
    <property type="match status" value="1"/>
</dbReference>
<accession>A0A7W7QKJ7</accession>
<dbReference type="AlphaFoldDB" id="A0A7W7QKJ7"/>
<evidence type="ECO:0000259" key="2">
    <source>
        <dbReference type="Pfam" id="PF13810"/>
    </source>
</evidence>